<proteinExistence type="predicted"/>
<feature type="non-terminal residue" evidence="1">
    <location>
        <position position="366"/>
    </location>
</feature>
<name>A0A2H0LVT0_9BACT</name>
<evidence type="ECO:0000313" key="2">
    <source>
        <dbReference type="Proteomes" id="UP000229641"/>
    </source>
</evidence>
<sequence>MGKVSVLLCLSVSIVFVYSAFAEELSLHGFLQANYSIRVNDDNPEGAKEGNLILGEERVQLKASFYPEKSKMGLFVKYDFYHDWVEKDWAFDFREGYIDLTENKFGLRVGRQIYTWGVGDLLFINDVFPKDWEAFFEGRPLEYLKIGVDSLKLDIYSDIVSAEAVFMPFFEADDLPSVGRFHFFDPYPNIPNRELEKPDSAFENFGNMEYALRLYRHIGDFDVSAYAYKGFFRSLGMEADNFNSPTTISSFYPGLAVYGLSAQGSALGGVVSAEYGYYDSLDDRSGKDPGINNSQSRFLIGYQKAFPEDFTVEVQYYGELMHQYSQYEDNLPPSFAKKRELHQYITLRLTKLLKYQTLKFSLFTFY</sequence>
<evidence type="ECO:0000313" key="1">
    <source>
        <dbReference type="EMBL" id="PIQ88466.1"/>
    </source>
</evidence>
<dbReference type="EMBL" id="PCWA01000104">
    <property type="protein sequence ID" value="PIQ88466.1"/>
    <property type="molecule type" value="Genomic_DNA"/>
</dbReference>
<evidence type="ECO:0008006" key="3">
    <source>
        <dbReference type="Google" id="ProtNLM"/>
    </source>
</evidence>
<accession>A0A2H0LVT0</accession>
<gene>
    <name evidence="1" type="ORF">COV72_08195</name>
</gene>
<dbReference type="AlphaFoldDB" id="A0A2H0LVT0"/>
<protein>
    <recommendedName>
        <fullName evidence="3">Alginate export domain-containing protein</fullName>
    </recommendedName>
</protein>
<dbReference type="SUPFAM" id="SSF56935">
    <property type="entry name" value="Porins"/>
    <property type="match status" value="1"/>
</dbReference>
<comment type="caution">
    <text evidence="1">The sequence shown here is derived from an EMBL/GenBank/DDBJ whole genome shotgun (WGS) entry which is preliminary data.</text>
</comment>
<reference evidence="1 2" key="1">
    <citation type="submission" date="2017-09" db="EMBL/GenBank/DDBJ databases">
        <title>Depth-based differentiation of microbial function through sediment-hosted aquifers and enrichment of novel symbionts in the deep terrestrial subsurface.</title>
        <authorList>
            <person name="Probst A.J."/>
            <person name="Ladd B."/>
            <person name="Jarett J.K."/>
            <person name="Geller-Mcgrath D.E."/>
            <person name="Sieber C.M."/>
            <person name="Emerson J.B."/>
            <person name="Anantharaman K."/>
            <person name="Thomas B.C."/>
            <person name="Malmstrom R."/>
            <person name="Stieglmeier M."/>
            <person name="Klingl A."/>
            <person name="Woyke T."/>
            <person name="Ryan C.M."/>
            <person name="Banfield J.F."/>
        </authorList>
    </citation>
    <scope>NUCLEOTIDE SEQUENCE [LARGE SCALE GENOMIC DNA]</scope>
    <source>
        <strain evidence="1">CG11_big_fil_rev_8_21_14_0_20_42_13</strain>
    </source>
</reference>
<dbReference type="Proteomes" id="UP000229641">
    <property type="component" value="Unassembled WGS sequence"/>
</dbReference>
<organism evidence="1 2">
    <name type="scientific">Candidatus Ghiorseimicrobium undicola</name>
    <dbReference type="NCBI Taxonomy" id="1974746"/>
    <lineage>
        <taxon>Bacteria</taxon>
        <taxon>Pseudomonadati</taxon>
        <taxon>Candidatus Omnitrophota</taxon>
        <taxon>Candidatus Ghiorseimicrobium</taxon>
    </lineage>
</organism>